<dbReference type="PANTHER" id="PTHR43406">
    <property type="entry name" value="TRYPTOPHAN SYNTHASE, ALPHA CHAIN"/>
    <property type="match status" value="1"/>
</dbReference>
<comment type="similarity">
    <text evidence="9 10">Belongs to the TrpA family.</text>
</comment>
<evidence type="ECO:0000256" key="3">
    <source>
        <dbReference type="ARBA" id="ARBA00011270"/>
    </source>
</evidence>
<keyword evidence="7 9" id="KW-0456">Lyase</keyword>
<evidence type="ECO:0000256" key="6">
    <source>
        <dbReference type="ARBA" id="ARBA00023141"/>
    </source>
</evidence>
<dbReference type="InterPro" id="IPR011060">
    <property type="entry name" value="RibuloseP-bd_barrel"/>
</dbReference>
<accession>A0A1M7KLY3</accession>
<dbReference type="STRING" id="1027249.SAMN05216179_0771"/>
<keyword evidence="12" id="KW-1185">Reference proteome</keyword>
<dbReference type="InterPro" id="IPR018204">
    <property type="entry name" value="Trp_synthase_alpha_AS"/>
</dbReference>
<sequence>MLKRYEKHWMVKQMGKAKIDQAFKQVLDRGDKAFVPYIMAGDGGLDQLDEQLAFLEEAGATVVELGIAFSDPVADGPTIQEAGLRALANGVSLSAVLETLKKSKAERKIPIVLMTYINPIHTYGIEAFAKSCEEAGVDGLIIPDLPLEEERLIVPTLQENKIALIRLAALTSTEERLTEIAKRTEGFLYAVTVTGTTGARASFQDELGAHLASLREKSNAPVLAGFGVSTPEHVRSLTEHCDGVIVGSKIVDSLYKGDRKVIRELIESAQLN</sequence>
<dbReference type="Proteomes" id="UP000184184">
    <property type="component" value="Unassembled WGS sequence"/>
</dbReference>
<comment type="subunit">
    <text evidence="3 9">Tetramer of two alpha and two beta chains.</text>
</comment>
<dbReference type="EC" id="4.2.1.20" evidence="9"/>
<keyword evidence="5 9" id="KW-0822">Tryptophan biosynthesis</keyword>
<reference evidence="11 12" key="1">
    <citation type="submission" date="2016-11" db="EMBL/GenBank/DDBJ databases">
        <authorList>
            <person name="Jaros S."/>
            <person name="Januszkiewicz K."/>
            <person name="Wedrychowicz H."/>
        </authorList>
    </citation>
    <scope>NUCLEOTIDE SEQUENCE [LARGE SCALE GENOMIC DNA]</scope>
    <source>
        <strain evidence="11 12">CGMCC 1.10681</strain>
    </source>
</reference>
<keyword evidence="6 9" id="KW-0057">Aromatic amino acid biosynthesis</keyword>
<dbReference type="PROSITE" id="PS00167">
    <property type="entry name" value="TRP_SYNTHASE_ALPHA"/>
    <property type="match status" value="1"/>
</dbReference>
<dbReference type="FunFam" id="3.20.20.70:FF:000037">
    <property type="entry name" value="Tryptophan synthase alpha chain"/>
    <property type="match status" value="1"/>
</dbReference>
<evidence type="ECO:0000313" key="12">
    <source>
        <dbReference type="Proteomes" id="UP000184184"/>
    </source>
</evidence>
<organism evidence="11 12">
    <name type="scientific">Gracilibacillus kekensis</name>
    <dbReference type="NCBI Taxonomy" id="1027249"/>
    <lineage>
        <taxon>Bacteria</taxon>
        <taxon>Bacillati</taxon>
        <taxon>Bacillota</taxon>
        <taxon>Bacilli</taxon>
        <taxon>Bacillales</taxon>
        <taxon>Bacillaceae</taxon>
        <taxon>Gracilibacillus</taxon>
    </lineage>
</organism>
<evidence type="ECO:0000256" key="10">
    <source>
        <dbReference type="RuleBase" id="RU003662"/>
    </source>
</evidence>
<dbReference type="SUPFAM" id="SSF51366">
    <property type="entry name" value="Ribulose-phoshate binding barrel"/>
    <property type="match status" value="1"/>
</dbReference>
<dbReference type="EMBL" id="FRCZ01000001">
    <property type="protein sequence ID" value="SHM66464.1"/>
    <property type="molecule type" value="Genomic_DNA"/>
</dbReference>
<dbReference type="CDD" id="cd04724">
    <property type="entry name" value="Tryptophan_synthase_alpha"/>
    <property type="match status" value="1"/>
</dbReference>
<name>A0A1M7KLY3_9BACI</name>
<dbReference type="Pfam" id="PF00290">
    <property type="entry name" value="Trp_syntA"/>
    <property type="match status" value="1"/>
</dbReference>
<dbReference type="Gene3D" id="3.20.20.70">
    <property type="entry name" value="Aldolase class I"/>
    <property type="match status" value="1"/>
</dbReference>
<keyword evidence="4 9" id="KW-0028">Amino-acid biosynthesis</keyword>
<dbReference type="InterPro" id="IPR013785">
    <property type="entry name" value="Aldolase_TIM"/>
</dbReference>
<dbReference type="InterPro" id="IPR002028">
    <property type="entry name" value="Trp_synthase_suA"/>
</dbReference>
<evidence type="ECO:0000256" key="1">
    <source>
        <dbReference type="ARBA" id="ARBA00003365"/>
    </source>
</evidence>
<dbReference type="NCBIfam" id="TIGR00262">
    <property type="entry name" value="trpA"/>
    <property type="match status" value="1"/>
</dbReference>
<evidence type="ECO:0000256" key="2">
    <source>
        <dbReference type="ARBA" id="ARBA00004733"/>
    </source>
</evidence>
<protein>
    <recommendedName>
        <fullName evidence="9">Tryptophan synthase alpha chain</fullName>
        <ecNumber evidence="9">4.2.1.20</ecNumber>
    </recommendedName>
</protein>
<feature type="active site" description="Proton acceptor" evidence="9">
    <location>
        <position position="75"/>
    </location>
</feature>
<comment type="function">
    <text evidence="1 9">The alpha subunit is responsible for the aldol cleavage of indoleglycerol phosphate to indole and glyceraldehyde 3-phosphate.</text>
</comment>
<dbReference type="GO" id="GO:0004834">
    <property type="term" value="F:tryptophan synthase activity"/>
    <property type="evidence" value="ECO:0007669"/>
    <property type="project" value="UniProtKB-UniRule"/>
</dbReference>
<evidence type="ECO:0000313" key="11">
    <source>
        <dbReference type="EMBL" id="SHM66464.1"/>
    </source>
</evidence>
<evidence type="ECO:0000256" key="7">
    <source>
        <dbReference type="ARBA" id="ARBA00023239"/>
    </source>
</evidence>
<evidence type="ECO:0000256" key="8">
    <source>
        <dbReference type="ARBA" id="ARBA00049047"/>
    </source>
</evidence>
<evidence type="ECO:0000256" key="5">
    <source>
        <dbReference type="ARBA" id="ARBA00022822"/>
    </source>
</evidence>
<proteinExistence type="inferred from homology"/>
<gene>
    <name evidence="9" type="primary">trpA</name>
    <name evidence="11" type="ORF">SAMN05216179_0771</name>
</gene>
<evidence type="ECO:0000256" key="4">
    <source>
        <dbReference type="ARBA" id="ARBA00022605"/>
    </source>
</evidence>
<dbReference type="PANTHER" id="PTHR43406:SF1">
    <property type="entry name" value="TRYPTOPHAN SYNTHASE ALPHA CHAIN, CHLOROPLASTIC"/>
    <property type="match status" value="1"/>
</dbReference>
<dbReference type="UniPathway" id="UPA00035">
    <property type="reaction ID" value="UER00044"/>
</dbReference>
<feature type="active site" description="Proton acceptor" evidence="9">
    <location>
        <position position="64"/>
    </location>
</feature>
<comment type="catalytic activity">
    <reaction evidence="8 9">
        <text>(1S,2R)-1-C-(indol-3-yl)glycerol 3-phosphate + L-serine = D-glyceraldehyde 3-phosphate + L-tryptophan + H2O</text>
        <dbReference type="Rhea" id="RHEA:10532"/>
        <dbReference type="ChEBI" id="CHEBI:15377"/>
        <dbReference type="ChEBI" id="CHEBI:33384"/>
        <dbReference type="ChEBI" id="CHEBI:57912"/>
        <dbReference type="ChEBI" id="CHEBI:58866"/>
        <dbReference type="ChEBI" id="CHEBI:59776"/>
        <dbReference type="EC" id="4.2.1.20"/>
    </reaction>
</comment>
<evidence type="ECO:0000256" key="9">
    <source>
        <dbReference type="HAMAP-Rule" id="MF_00131"/>
    </source>
</evidence>
<dbReference type="HAMAP" id="MF_00131">
    <property type="entry name" value="Trp_synth_alpha"/>
    <property type="match status" value="1"/>
</dbReference>
<dbReference type="GO" id="GO:0005829">
    <property type="term" value="C:cytosol"/>
    <property type="evidence" value="ECO:0007669"/>
    <property type="project" value="TreeGrafter"/>
</dbReference>
<comment type="pathway">
    <text evidence="2 9">Amino-acid biosynthesis; L-tryptophan biosynthesis; L-tryptophan from chorismate: step 5/5.</text>
</comment>
<dbReference type="AlphaFoldDB" id="A0A1M7KLY3"/>